<evidence type="ECO:0000313" key="2">
    <source>
        <dbReference type="EMBL" id="KAJ3483153.1"/>
    </source>
</evidence>
<proteinExistence type="predicted"/>
<dbReference type="PANTHER" id="PTHR43591">
    <property type="entry name" value="METHYLTRANSFERASE"/>
    <property type="match status" value="1"/>
</dbReference>
<dbReference type="InterPro" id="IPR029063">
    <property type="entry name" value="SAM-dependent_MTases_sf"/>
</dbReference>
<dbReference type="SUPFAM" id="SSF53335">
    <property type="entry name" value="S-adenosyl-L-methionine-dependent methyltransferases"/>
    <property type="match status" value="1"/>
</dbReference>
<reference evidence="2" key="1">
    <citation type="submission" date="2022-07" db="EMBL/GenBank/DDBJ databases">
        <title>Genome Sequence of Physisporinus lineatus.</title>
        <authorList>
            <person name="Buettner E."/>
        </authorList>
    </citation>
    <scope>NUCLEOTIDE SEQUENCE</scope>
    <source>
        <strain evidence="2">VT162</strain>
    </source>
</reference>
<dbReference type="GO" id="GO:0008168">
    <property type="term" value="F:methyltransferase activity"/>
    <property type="evidence" value="ECO:0007669"/>
    <property type="project" value="TreeGrafter"/>
</dbReference>
<gene>
    <name evidence="2" type="ORF">NLI96_g6495</name>
</gene>
<organism evidence="2 3">
    <name type="scientific">Meripilus lineatus</name>
    <dbReference type="NCBI Taxonomy" id="2056292"/>
    <lineage>
        <taxon>Eukaryota</taxon>
        <taxon>Fungi</taxon>
        <taxon>Dikarya</taxon>
        <taxon>Basidiomycota</taxon>
        <taxon>Agaricomycotina</taxon>
        <taxon>Agaricomycetes</taxon>
        <taxon>Polyporales</taxon>
        <taxon>Meripilaceae</taxon>
        <taxon>Meripilus</taxon>
    </lineage>
</organism>
<feature type="region of interest" description="Disordered" evidence="1">
    <location>
        <begin position="16"/>
        <end position="58"/>
    </location>
</feature>
<dbReference type="AlphaFoldDB" id="A0AAD5V0X4"/>
<dbReference type="Pfam" id="PF13489">
    <property type="entry name" value="Methyltransf_23"/>
    <property type="match status" value="1"/>
</dbReference>
<dbReference type="Proteomes" id="UP001212997">
    <property type="component" value="Unassembled WGS sequence"/>
</dbReference>
<protein>
    <recommendedName>
        <fullName evidence="4">S-adenosyl-L-methionine-dependent methyltransferase</fullName>
    </recommendedName>
</protein>
<dbReference type="CDD" id="cd02440">
    <property type="entry name" value="AdoMet_MTases"/>
    <property type="match status" value="1"/>
</dbReference>
<accession>A0AAD5V0X4</accession>
<name>A0AAD5V0X4_9APHY</name>
<dbReference type="EMBL" id="JANAWD010000239">
    <property type="protein sequence ID" value="KAJ3483153.1"/>
    <property type="molecule type" value="Genomic_DNA"/>
</dbReference>
<sequence>MRNYDSVLLARPMSPFHDAVDDQSDTSSIYSGSSGRMSQRSSSSATTQDVEMRSLSPSPSLYSMTDSLIASSYRQEYGRNLQAHSEVYRLPADEEEIERLNKQHEMFKKVMGKYPPPLDEVLRDTIPGEPKRCVDLGCGSGAWILEVAHDYPNCQCLAVDLVPMQNTDMPENCRSEVDDINLGLQHYYGDFDVVHTRLICTGITDYAGLVDQMVMTLRPGGLLDMTEYNFLIYDHNKQPIQVNLQSQQGPFLPKWMHLAQIAIRQRGGDVEAAHHLHNWVTEHPDLSDISYKPLWFQASPWRQGNDPYTQTENEVGEVMREDLLVSLSKSALSLTRLPRFLSSKAFMKAGRPLLLGTGVPEHLVNAIEERARAELLEARTPLYLLVENVYARRRPW</sequence>
<evidence type="ECO:0008006" key="4">
    <source>
        <dbReference type="Google" id="ProtNLM"/>
    </source>
</evidence>
<evidence type="ECO:0000256" key="1">
    <source>
        <dbReference type="SAM" id="MobiDB-lite"/>
    </source>
</evidence>
<feature type="compositionally biased region" description="Polar residues" evidence="1">
    <location>
        <begin position="45"/>
        <end position="58"/>
    </location>
</feature>
<keyword evidence="3" id="KW-1185">Reference proteome</keyword>
<feature type="compositionally biased region" description="Low complexity" evidence="1">
    <location>
        <begin position="25"/>
        <end position="44"/>
    </location>
</feature>
<dbReference type="Gene3D" id="3.40.50.150">
    <property type="entry name" value="Vaccinia Virus protein VP39"/>
    <property type="match status" value="1"/>
</dbReference>
<dbReference type="PANTHER" id="PTHR43591:SF24">
    <property type="entry name" value="2-METHOXY-6-POLYPRENYL-1,4-BENZOQUINOL METHYLASE, MITOCHONDRIAL"/>
    <property type="match status" value="1"/>
</dbReference>
<evidence type="ECO:0000313" key="3">
    <source>
        <dbReference type="Proteomes" id="UP001212997"/>
    </source>
</evidence>
<comment type="caution">
    <text evidence="2">The sequence shown here is derived from an EMBL/GenBank/DDBJ whole genome shotgun (WGS) entry which is preliminary data.</text>
</comment>